<dbReference type="PANTHER" id="PTHR24148:SF64">
    <property type="entry name" value="HETEROKARYON INCOMPATIBILITY DOMAIN-CONTAINING PROTEIN"/>
    <property type="match status" value="1"/>
</dbReference>
<organism evidence="4 5">
    <name type="scientific">Chaetomidium leptoderma</name>
    <dbReference type="NCBI Taxonomy" id="669021"/>
    <lineage>
        <taxon>Eukaryota</taxon>
        <taxon>Fungi</taxon>
        <taxon>Dikarya</taxon>
        <taxon>Ascomycota</taxon>
        <taxon>Pezizomycotina</taxon>
        <taxon>Sordariomycetes</taxon>
        <taxon>Sordariomycetidae</taxon>
        <taxon>Sordariales</taxon>
        <taxon>Chaetomiaceae</taxon>
        <taxon>Chaetomidium</taxon>
    </lineage>
</organism>
<evidence type="ECO:0000313" key="5">
    <source>
        <dbReference type="Proteomes" id="UP001302745"/>
    </source>
</evidence>
<keyword evidence="2" id="KW-0812">Transmembrane</keyword>
<dbReference type="Proteomes" id="UP001302745">
    <property type="component" value="Unassembled WGS sequence"/>
</dbReference>
<comment type="caution">
    <text evidence="4">The sequence shown here is derived from an EMBL/GenBank/DDBJ whole genome shotgun (WGS) entry which is preliminary data.</text>
</comment>
<keyword evidence="2" id="KW-0472">Membrane</keyword>
<feature type="domain" description="Heterokaryon incompatibility" evidence="3">
    <location>
        <begin position="175"/>
        <end position="306"/>
    </location>
</feature>
<feature type="region of interest" description="Disordered" evidence="1">
    <location>
        <begin position="180"/>
        <end position="211"/>
    </location>
</feature>
<name>A0AAN6VD11_9PEZI</name>
<evidence type="ECO:0000256" key="1">
    <source>
        <dbReference type="SAM" id="MobiDB-lite"/>
    </source>
</evidence>
<dbReference type="EMBL" id="MU857197">
    <property type="protein sequence ID" value="KAK4149144.1"/>
    <property type="molecule type" value="Genomic_DNA"/>
</dbReference>
<feature type="transmembrane region" description="Helical" evidence="2">
    <location>
        <begin position="12"/>
        <end position="38"/>
    </location>
</feature>
<dbReference type="InterPro" id="IPR052895">
    <property type="entry name" value="HetReg/Transcr_Mod"/>
</dbReference>
<evidence type="ECO:0000256" key="2">
    <source>
        <dbReference type="SAM" id="Phobius"/>
    </source>
</evidence>
<dbReference type="Pfam" id="PF06985">
    <property type="entry name" value="HET"/>
    <property type="match status" value="1"/>
</dbReference>
<gene>
    <name evidence="4" type="ORF">C8A00DRAFT_47182</name>
</gene>
<reference evidence="4" key="1">
    <citation type="journal article" date="2023" name="Mol. Phylogenet. Evol.">
        <title>Genome-scale phylogeny and comparative genomics of the fungal order Sordariales.</title>
        <authorList>
            <person name="Hensen N."/>
            <person name="Bonometti L."/>
            <person name="Westerberg I."/>
            <person name="Brannstrom I.O."/>
            <person name="Guillou S."/>
            <person name="Cros-Aarteil S."/>
            <person name="Calhoun S."/>
            <person name="Haridas S."/>
            <person name="Kuo A."/>
            <person name="Mondo S."/>
            <person name="Pangilinan J."/>
            <person name="Riley R."/>
            <person name="LaButti K."/>
            <person name="Andreopoulos B."/>
            <person name="Lipzen A."/>
            <person name="Chen C."/>
            <person name="Yan M."/>
            <person name="Daum C."/>
            <person name="Ng V."/>
            <person name="Clum A."/>
            <person name="Steindorff A."/>
            <person name="Ohm R.A."/>
            <person name="Martin F."/>
            <person name="Silar P."/>
            <person name="Natvig D.O."/>
            <person name="Lalanne C."/>
            <person name="Gautier V."/>
            <person name="Ament-Velasquez S.L."/>
            <person name="Kruys A."/>
            <person name="Hutchinson M.I."/>
            <person name="Powell A.J."/>
            <person name="Barry K."/>
            <person name="Miller A.N."/>
            <person name="Grigoriev I.V."/>
            <person name="Debuchy R."/>
            <person name="Gladieux P."/>
            <person name="Hiltunen Thoren M."/>
            <person name="Johannesson H."/>
        </authorList>
    </citation>
    <scope>NUCLEOTIDE SEQUENCE</scope>
    <source>
        <strain evidence="4">CBS 538.74</strain>
    </source>
</reference>
<protein>
    <submittedName>
        <fullName evidence="4">Heterokaryon incompatibility protein-domain-containing protein</fullName>
    </submittedName>
</protein>
<keyword evidence="2" id="KW-1133">Transmembrane helix</keyword>
<sequence>MAGPYLVPAPIAIPLMILVIAFIPLTPIAWAWIIFTSIARGVRQEQHPKHVTKSIGRWIGLSIVLPWAAVIVLWLMVVAQLILAPLVLFHQLRNLGETVTWISAQLSPALHPPDHPNPIQDTPTANISSLPRYKFPRLPSTSPTPIRLLSLHPGPFSSPIRGTITTTTLTSPPRYDALSYTWSTYDSNNNNNNNNNNSPEPPPPPTKNATLLILTPPNHQPTTPPQWQTLPITANCAAALRRLRLETKPRMVWVDQVCINQDYEGDHDDGDDGGEDGREKGRQVAVMDQIFCGARRVVVYTGENGGAGTDGLFDWVNGLGEEEVRGSVVVSGGEGRGGGLLGRWVRKVLDGKVDEVAGELERVWRVGRSTVRQVWKAVEGQYGVSGLALAAPAVPVAPPENLEDVLRAYFARPWFRRVWPLQEVLLPELARVRFLCGGKTTTGERMVHLSTLLRRDAASKELDLGRMFRLFRQRQPKGRPKGPHLLDILIETRNRQCEDPRDRIFGVLGMTRQLDGGDPVPSDPCTKVDYRVSVAEVYASHSARLIRLHGPGFFLALIKSQPKVKGLPSWAADWTVPWPNMQALPGVESVARSRVANDKDGVLGFETDKRGRLIMMVTRPRIVRGFFTRDGHIDGAKGTHIENVRQLRRDEILVEMYPRLALLLRGEKGEPEHYAFVRACPHALSREGIEKAVADWGRVVVHQEDVGRQENDGSPPKAYLSLPGVYKIV</sequence>
<evidence type="ECO:0000259" key="3">
    <source>
        <dbReference type="Pfam" id="PF06985"/>
    </source>
</evidence>
<evidence type="ECO:0000313" key="4">
    <source>
        <dbReference type="EMBL" id="KAK4149144.1"/>
    </source>
</evidence>
<keyword evidence="5" id="KW-1185">Reference proteome</keyword>
<dbReference type="PANTHER" id="PTHR24148">
    <property type="entry name" value="ANKYRIN REPEAT DOMAIN-CONTAINING PROTEIN 39 HOMOLOG-RELATED"/>
    <property type="match status" value="1"/>
</dbReference>
<reference evidence="4" key="2">
    <citation type="submission" date="2023-05" db="EMBL/GenBank/DDBJ databases">
        <authorList>
            <consortium name="Lawrence Berkeley National Laboratory"/>
            <person name="Steindorff A."/>
            <person name="Hensen N."/>
            <person name="Bonometti L."/>
            <person name="Westerberg I."/>
            <person name="Brannstrom I.O."/>
            <person name="Guillou S."/>
            <person name="Cros-Aarteil S."/>
            <person name="Calhoun S."/>
            <person name="Haridas S."/>
            <person name="Kuo A."/>
            <person name="Mondo S."/>
            <person name="Pangilinan J."/>
            <person name="Riley R."/>
            <person name="Labutti K."/>
            <person name="Andreopoulos B."/>
            <person name="Lipzen A."/>
            <person name="Chen C."/>
            <person name="Yanf M."/>
            <person name="Daum C."/>
            <person name="Ng V."/>
            <person name="Clum A."/>
            <person name="Ohm R."/>
            <person name="Martin F."/>
            <person name="Silar P."/>
            <person name="Natvig D."/>
            <person name="Lalanne C."/>
            <person name="Gautier V."/>
            <person name="Ament-Velasquez S.L."/>
            <person name="Kruys A."/>
            <person name="Hutchinson M.I."/>
            <person name="Powell A.J."/>
            <person name="Barry K."/>
            <person name="Miller A.N."/>
            <person name="Grigoriev I.V."/>
            <person name="Debuchy R."/>
            <person name="Gladieux P."/>
            <person name="Thoren M.H."/>
            <person name="Johannesson H."/>
        </authorList>
    </citation>
    <scope>NUCLEOTIDE SEQUENCE</scope>
    <source>
        <strain evidence="4">CBS 538.74</strain>
    </source>
</reference>
<dbReference type="InterPro" id="IPR010730">
    <property type="entry name" value="HET"/>
</dbReference>
<feature type="compositionally biased region" description="Low complexity" evidence="1">
    <location>
        <begin position="187"/>
        <end position="198"/>
    </location>
</feature>
<accession>A0AAN6VD11</accession>
<feature type="transmembrane region" description="Helical" evidence="2">
    <location>
        <begin position="58"/>
        <end position="83"/>
    </location>
</feature>
<proteinExistence type="predicted"/>
<dbReference type="AlphaFoldDB" id="A0AAN6VD11"/>